<dbReference type="PROSITE" id="PS51402">
    <property type="entry name" value="CATALASE_3"/>
    <property type="match status" value="1"/>
</dbReference>
<feature type="domain" description="Catalase core" evidence="14">
    <location>
        <begin position="18"/>
        <end position="401"/>
    </location>
</feature>
<accession>A0A9C7UMV0</accession>
<sequence length="491" mass="57043">MDPTRYRPRETFDSPYLTTNNGAPVYNNQESLTVGPRGPVLLEDYHFVEKLAQFDRERIPERVVHARGIVAKGYFEVTDDITDLTCADLFRAVGVRTPVAVRFSTVTHSRHSPETLRDPRGFATKFYTREGNWDLVGNNFPVFFIRDGIKFPDLIHAFKPNPRTERQEWWRIFDFLSYHPESCHMLTFHLDDVGIPKNYRTMIGSGVNTFRLINKEGKDTYVKFHWVPKLGEQSLLDDEAEIVGGKDFSHATHDLIESIDAGDYPEYTMCIQTMDPATENDYDFDPLDDTKIWPEDMFPKRPVGRLILNKNVDNFFLESEQIAFCPGVMVPGVYASDDKMLQTRMFSYSDTQRHRLGPNYLMLPINAPKCSYHNNHHDGFMNFMHRQSEINYLPSTYDRVKTVANYHFPKATISGARTKSCILKENNFKQPGDRFRSWDPARQERFIKRVAERLNERKCSPEVRSIWLNYWSQCDANLGSRLAQLVKTSSL</sequence>
<keyword evidence="7" id="KW-0560">Oxidoreductase</keyword>
<keyword evidence="8 12" id="KW-0408">Iron</keyword>
<dbReference type="GO" id="GO:0004096">
    <property type="term" value="F:catalase activity"/>
    <property type="evidence" value="ECO:0007669"/>
    <property type="project" value="UniProtKB-EC"/>
</dbReference>
<dbReference type="GO" id="GO:0046872">
    <property type="term" value="F:metal ion binding"/>
    <property type="evidence" value="ECO:0007669"/>
    <property type="project" value="UniProtKB-KW"/>
</dbReference>
<evidence type="ECO:0000256" key="8">
    <source>
        <dbReference type="ARBA" id="ARBA00023004"/>
    </source>
</evidence>
<dbReference type="EC" id="1.11.1.6" evidence="3"/>
<proteinExistence type="inferred from homology"/>
<evidence type="ECO:0000256" key="2">
    <source>
        <dbReference type="ARBA" id="ARBA00005329"/>
    </source>
</evidence>
<evidence type="ECO:0000313" key="16">
    <source>
        <dbReference type="Proteomes" id="UP001061958"/>
    </source>
</evidence>
<keyword evidence="16" id="KW-1185">Reference proteome</keyword>
<evidence type="ECO:0000256" key="10">
    <source>
        <dbReference type="ARBA" id="ARBA00049254"/>
    </source>
</evidence>
<dbReference type="CDD" id="cd08154">
    <property type="entry name" value="catalase_clade_1"/>
    <property type="match status" value="1"/>
</dbReference>
<keyword evidence="4" id="KW-0575">Peroxidase</keyword>
<comment type="catalytic activity">
    <reaction evidence="10">
        <text>2 H2O2 = O2 + 2 H2O</text>
        <dbReference type="Rhea" id="RHEA:20309"/>
        <dbReference type="ChEBI" id="CHEBI:15377"/>
        <dbReference type="ChEBI" id="CHEBI:15379"/>
        <dbReference type="ChEBI" id="CHEBI:16240"/>
        <dbReference type="EC" id="1.11.1.6"/>
    </reaction>
</comment>
<dbReference type="PANTHER" id="PTHR11465:SF23">
    <property type="entry name" value="CATALASE-2"/>
    <property type="match status" value="1"/>
</dbReference>
<evidence type="ECO:0000256" key="5">
    <source>
        <dbReference type="ARBA" id="ARBA00022617"/>
    </source>
</evidence>
<evidence type="ECO:0000256" key="4">
    <source>
        <dbReference type="ARBA" id="ARBA00022559"/>
    </source>
</evidence>
<dbReference type="GO" id="GO:0020037">
    <property type="term" value="F:heme binding"/>
    <property type="evidence" value="ECO:0007669"/>
    <property type="project" value="InterPro"/>
</dbReference>
<dbReference type="FunFam" id="2.40.180.10:FF:000002">
    <property type="entry name" value="Catalase"/>
    <property type="match status" value="1"/>
</dbReference>
<evidence type="ECO:0000256" key="6">
    <source>
        <dbReference type="ARBA" id="ARBA00022723"/>
    </source>
</evidence>
<dbReference type="Pfam" id="PF06628">
    <property type="entry name" value="Catalase-rel"/>
    <property type="match status" value="1"/>
</dbReference>
<evidence type="ECO:0000256" key="9">
    <source>
        <dbReference type="ARBA" id="ARBA00023324"/>
    </source>
</evidence>
<dbReference type="Proteomes" id="UP001061958">
    <property type="component" value="Unassembled WGS sequence"/>
</dbReference>
<comment type="cofactor">
    <cofactor evidence="1 12">
        <name>heme</name>
        <dbReference type="ChEBI" id="CHEBI:30413"/>
    </cofactor>
</comment>
<evidence type="ECO:0000259" key="14">
    <source>
        <dbReference type="SMART" id="SM01060"/>
    </source>
</evidence>
<evidence type="ECO:0000256" key="1">
    <source>
        <dbReference type="ARBA" id="ARBA00001971"/>
    </source>
</evidence>
<dbReference type="Gene3D" id="2.40.180.10">
    <property type="entry name" value="Catalase core domain"/>
    <property type="match status" value="1"/>
</dbReference>
<comment type="caution">
    <text evidence="15">The sequence shown here is derived from an EMBL/GenBank/DDBJ whole genome shotgun (WGS) entry which is preliminary data.</text>
</comment>
<dbReference type="PROSITE" id="PS00437">
    <property type="entry name" value="CATALASE_1"/>
    <property type="match status" value="1"/>
</dbReference>
<reference evidence="15" key="2">
    <citation type="submission" date="2022-01" db="EMBL/GenBank/DDBJ databases">
        <authorList>
            <person name="Hirooka S."/>
            <person name="Miyagishima S.Y."/>
        </authorList>
    </citation>
    <scope>NUCLEOTIDE SEQUENCE</scope>
    <source>
        <strain evidence="15">NBRC 102759</strain>
    </source>
</reference>
<keyword evidence="6 12" id="KW-0479">Metal-binding</keyword>
<evidence type="ECO:0000313" key="15">
    <source>
        <dbReference type="EMBL" id="GJQ08993.1"/>
    </source>
</evidence>
<feature type="binding site" description="axial binding residue" evidence="12">
    <location>
        <position position="348"/>
    </location>
    <ligand>
        <name>heme</name>
        <dbReference type="ChEBI" id="CHEBI:30413"/>
    </ligand>
    <ligandPart>
        <name>Fe</name>
        <dbReference type="ChEBI" id="CHEBI:18248"/>
    </ligandPart>
</feature>
<dbReference type="GO" id="GO:0042744">
    <property type="term" value="P:hydrogen peroxide catabolic process"/>
    <property type="evidence" value="ECO:0007669"/>
    <property type="project" value="UniProtKB-KW"/>
</dbReference>
<feature type="active site" evidence="11">
    <location>
        <position position="138"/>
    </location>
</feature>
<gene>
    <name evidence="15" type="ORF">GpartN1_g784.t1</name>
</gene>
<dbReference type="InterPro" id="IPR010582">
    <property type="entry name" value="Catalase_immune_responsive"/>
</dbReference>
<feature type="active site" evidence="11">
    <location>
        <position position="65"/>
    </location>
</feature>
<feature type="compositionally biased region" description="Polar residues" evidence="13">
    <location>
        <begin position="16"/>
        <end position="29"/>
    </location>
</feature>
<evidence type="ECO:0000256" key="11">
    <source>
        <dbReference type="PIRSR" id="PIRSR038928-1"/>
    </source>
</evidence>
<name>A0A9C7UMV0_9RHOD</name>
<dbReference type="PANTHER" id="PTHR11465">
    <property type="entry name" value="CATALASE"/>
    <property type="match status" value="1"/>
</dbReference>
<dbReference type="SUPFAM" id="SSF56634">
    <property type="entry name" value="Heme-dependent catalase-like"/>
    <property type="match status" value="1"/>
</dbReference>
<dbReference type="PRINTS" id="PR00067">
    <property type="entry name" value="CATALASE"/>
</dbReference>
<reference evidence="15" key="1">
    <citation type="journal article" date="2022" name="Proc. Natl. Acad. Sci. U.S.A.">
        <title>Life cycle and functional genomics of the unicellular red alga Galdieria for elucidating algal and plant evolution and industrial use.</title>
        <authorList>
            <person name="Hirooka S."/>
            <person name="Itabashi T."/>
            <person name="Ichinose T.M."/>
            <person name="Onuma R."/>
            <person name="Fujiwara T."/>
            <person name="Yamashita S."/>
            <person name="Jong L.W."/>
            <person name="Tomita R."/>
            <person name="Iwane A.H."/>
            <person name="Miyagishima S.Y."/>
        </authorList>
    </citation>
    <scope>NUCLEOTIDE SEQUENCE</scope>
    <source>
        <strain evidence="15">NBRC 102759</strain>
    </source>
</reference>
<evidence type="ECO:0000256" key="7">
    <source>
        <dbReference type="ARBA" id="ARBA00023002"/>
    </source>
</evidence>
<dbReference type="EMBL" id="BQMJ01000005">
    <property type="protein sequence ID" value="GJQ08993.1"/>
    <property type="molecule type" value="Genomic_DNA"/>
</dbReference>
<dbReference type="Pfam" id="PF00199">
    <property type="entry name" value="Catalase"/>
    <property type="match status" value="1"/>
</dbReference>
<evidence type="ECO:0000256" key="13">
    <source>
        <dbReference type="SAM" id="MobiDB-lite"/>
    </source>
</evidence>
<dbReference type="InterPro" id="IPR002226">
    <property type="entry name" value="Catalase_haem_BS"/>
</dbReference>
<dbReference type="GO" id="GO:0005737">
    <property type="term" value="C:cytoplasm"/>
    <property type="evidence" value="ECO:0007669"/>
    <property type="project" value="TreeGrafter"/>
</dbReference>
<dbReference type="SMART" id="SM01060">
    <property type="entry name" value="Catalase"/>
    <property type="match status" value="1"/>
</dbReference>
<organism evidence="15 16">
    <name type="scientific">Galdieria partita</name>
    <dbReference type="NCBI Taxonomy" id="83374"/>
    <lineage>
        <taxon>Eukaryota</taxon>
        <taxon>Rhodophyta</taxon>
        <taxon>Bangiophyceae</taxon>
        <taxon>Galdieriales</taxon>
        <taxon>Galdieriaceae</taxon>
        <taxon>Galdieria</taxon>
    </lineage>
</organism>
<dbReference type="InterPro" id="IPR011614">
    <property type="entry name" value="Catalase_core"/>
</dbReference>
<dbReference type="PIRSF" id="PIRSF038928">
    <property type="entry name" value="Catalase_clade1-3"/>
    <property type="match status" value="1"/>
</dbReference>
<dbReference type="InterPro" id="IPR024711">
    <property type="entry name" value="Catalase_clade1/3"/>
</dbReference>
<keyword evidence="9" id="KW-0376">Hydrogen peroxide</keyword>
<feature type="compositionally biased region" description="Basic and acidic residues" evidence="13">
    <location>
        <begin position="1"/>
        <end position="12"/>
    </location>
</feature>
<dbReference type="AlphaFoldDB" id="A0A9C7UMV0"/>
<feature type="region of interest" description="Disordered" evidence="13">
    <location>
        <begin position="1"/>
        <end position="29"/>
    </location>
</feature>
<evidence type="ECO:0000256" key="3">
    <source>
        <dbReference type="ARBA" id="ARBA00012314"/>
    </source>
</evidence>
<dbReference type="GO" id="GO:0042542">
    <property type="term" value="P:response to hydrogen peroxide"/>
    <property type="evidence" value="ECO:0007669"/>
    <property type="project" value="TreeGrafter"/>
</dbReference>
<protein>
    <recommendedName>
        <fullName evidence="3">catalase</fullName>
        <ecNumber evidence="3">1.11.1.6</ecNumber>
    </recommendedName>
</protein>
<dbReference type="InterPro" id="IPR018028">
    <property type="entry name" value="Catalase"/>
</dbReference>
<evidence type="ECO:0000256" key="12">
    <source>
        <dbReference type="PIRSR" id="PIRSR038928-2"/>
    </source>
</evidence>
<comment type="similarity">
    <text evidence="2">Belongs to the catalase family.</text>
</comment>
<keyword evidence="5 12" id="KW-0349">Heme</keyword>
<dbReference type="OrthoDB" id="6880011at2759"/>
<dbReference type="InterPro" id="IPR020835">
    <property type="entry name" value="Catalase_sf"/>
</dbReference>